<sequence>ECRRLDCRKNLKKAKLDTCVGPVIREFPLYNSRRCSAMYRIPGRKIFKNKGPVPHLHNIDMDLKLHVQHKSGR</sequence>
<evidence type="ECO:0000313" key="2">
    <source>
        <dbReference type="Proteomes" id="UP000823775"/>
    </source>
</evidence>
<dbReference type="Proteomes" id="UP000823775">
    <property type="component" value="Unassembled WGS sequence"/>
</dbReference>
<feature type="non-terminal residue" evidence="1">
    <location>
        <position position="1"/>
    </location>
</feature>
<evidence type="ECO:0000313" key="1">
    <source>
        <dbReference type="EMBL" id="MCE0481566.1"/>
    </source>
</evidence>
<organism evidence="1 2">
    <name type="scientific">Datura stramonium</name>
    <name type="common">Jimsonweed</name>
    <name type="synonym">Common thornapple</name>
    <dbReference type="NCBI Taxonomy" id="4076"/>
    <lineage>
        <taxon>Eukaryota</taxon>
        <taxon>Viridiplantae</taxon>
        <taxon>Streptophyta</taxon>
        <taxon>Embryophyta</taxon>
        <taxon>Tracheophyta</taxon>
        <taxon>Spermatophyta</taxon>
        <taxon>Magnoliopsida</taxon>
        <taxon>eudicotyledons</taxon>
        <taxon>Gunneridae</taxon>
        <taxon>Pentapetalae</taxon>
        <taxon>asterids</taxon>
        <taxon>lamiids</taxon>
        <taxon>Solanales</taxon>
        <taxon>Solanaceae</taxon>
        <taxon>Solanoideae</taxon>
        <taxon>Datureae</taxon>
        <taxon>Datura</taxon>
    </lineage>
</organism>
<comment type="caution">
    <text evidence="1">The sequence shown here is derived from an EMBL/GenBank/DDBJ whole genome shotgun (WGS) entry which is preliminary data.</text>
</comment>
<gene>
    <name evidence="1" type="ORF">HAX54_039411</name>
</gene>
<name>A0ABS8VPI8_DATST</name>
<keyword evidence="2" id="KW-1185">Reference proteome</keyword>
<protein>
    <submittedName>
        <fullName evidence="1">Uncharacterized protein</fullName>
    </submittedName>
</protein>
<proteinExistence type="predicted"/>
<accession>A0ABS8VPI8</accession>
<dbReference type="EMBL" id="JACEIK010005463">
    <property type="protein sequence ID" value="MCE0481566.1"/>
    <property type="molecule type" value="Genomic_DNA"/>
</dbReference>
<reference evidence="1 2" key="1">
    <citation type="journal article" date="2021" name="BMC Genomics">
        <title>Datura genome reveals duplications of psychoactive alkaloid biosynthetic genes and high mutation rate following tissue culture.</title>
        <authorList>
            <person name="Rajewski A."/>
            <person name="Carter-House D."/>
            <person name="Stajich J."/>
            <person name="Litt A."/>
        </authorList>
    </citation>
    <scope>NUCLEOTIDE SEQUENCE [LARGE SCALE GENOMIC DNA]</scope>
    <source>
        <strain evidence="1">AR-01</strain>
    </source>
</reference>